<keyword evidence="4" id="KW-0863">Zinc-finger</keyword>
<dbReference type="VEuPathDB" id="FungiDB:AeMF1_017373"/>
<dbReference type="Pfam" id="PF13637">
    <property type="entry name" value="Ank_4"/>
    <property type="match status" value="1"/>
</dbReference>
<evidence type="ECO:0000256" key="4">
    <source>
        <dbReference type="PROSITE-ProRule" id="PRU00175"/>
    </source>
</evidence>
<evidence type="ECO:0000259" key="7">
    <source>
        <dbReference type="PROSITE" id="PS50089"/>
    </source>
</evidence>
<protein>
    <recommendedName>
        <fullName evidence="10">RING-type domain-containing protein</fullName>
    </recommendedName>
</protein>
<dbReference type="InterPro" id="IPR001849">
    <property type="entry name" value="PH_domain"/>
</dbReference>
<feature type="region of interest" description="Disordered" evidence="5">
    <location>
        <begin position="261"/>
        <end position="329"/>
    </location>
</feature>
<dbReference type="InterPro" id="IPR011993">
    <property type="entry name" value="PH-like_dom_sf"/>
</dbReference>
<evidence type="ECO:0008006" key="10">
    <source>
        <dbReference type="Google" id="ProtNLM"/>
    </source>
</evidence>
<dbReference type="PROSITE" id="PS50088">
    <property type="entry name" value="ANK_REPEAT"/>
    <property type="match status" value="1"/>
</dbReference>
<keyword evidence="2 3" id="KW-0040">ANK repeat</keyword>
<organism evidence="8 9">
    <name type="scientific">Aphanomyces euteiches</name>
    <dbReference type="NCBI Taxonomy" id="100861"/>
    <lineage>
        <taxon>Eukaryota</taxon>
        <taxon>Sar</taxon>
        <taxon>Stramenopiles</taxon>
        <taxon>Oomycota</taxon>
        <taxon>Saprolegniomycetes</taxon>
        <taxon>Saprolegniales</taxon>
        <taxon>Verrucalvaceae</taxon>
        <taxon>Aphanomyces</taxon>
    </lineage>
</organism>
<dbReference type="Gene3D" id="3.30.40.10">
    <property type="entry name" value="Zinc/RING finger domain, C3HC4 (zinc finger)"/>
    <property type="match status" value="1"/>
</dbReference>
<dbReference type="Pfam" id="PF13920">
    <property type="entry name" value="zf-C3HC4_3"/>
    <property type="match status" value="1"/>
</dbReference>
<comment type="caution">
    <text evidence="8">The sequence shown here is derived from an EMBL/GenBank/DDBJ whole genome shotgun (WGS) entry which is preliminary data.</text>
</comment>
<evidence type="ECO:0000259" key="6">
    <source>
        <dbReference type="PROSITE" id="PS50003"/>
    </source>
</evidence>
<feature type="domain" description="PH" evidence="6">
    <location>
        <begin position="100"/>
        <end position="237"/>
    </location>
</feature>
<dbReference type="PROSITE" id="PS50089">
    <property type="entry name" value="ZF_RING_2"/>
    <property type="match status" value="1"/>
</dbReference>
<dbReference type="PROSITE" id="PS50297">
    <property type="entry name" value="ANK_REP_REGION"/>
    <property type="match status" value="1"/>
</dbReference>
<dbReference type="PROSITE" id="PS50003">
    <property type="entry name" value="PH_DOMAIN"/>
    <property type="match status" value="1"/>
</dbReference>
<keyword evidence="4" id="KW-0862">Zinc</keyword>
<dbReference type="Proteomes" id="UP000481153">
    <property type="component" value="Unassembled WGS sequence"/>
</dbReference>
<dbReference type="InterPro" id="IPR002110">
    <property type="entry name" value="Ankyrin_rpt"/>
</dbReference>
<proteinExistence type="predicted"/>
<dbReference type="Gene3D" id="1.25.40.20">
    <property type="entry name" value="Ankyrin repeat-containing domain"/>
    <property type="match status" value="1"/>
</dbReference>
<dbReference type="PANTHER" id="PTHR24173:SF74">
    <property type="entry name" value="ANKYRIN REPEAT DOMAIN-CONTAINING PROTEIN 16"/>
    <property type="match status" value="1"/>
</dbReference>
<feature type="domain" description="RING-type" evidence="7">
    <location>
        <begin position="335"/>
        <end position="376"/>
    </location>
</feature>
<dbReference type="SUPFAM" id="SSF48403">
    <property type="entry name" value="Ankyrin repeat"/>
    <property type="match status" value="1"/>
</dbReference>
<keyword evidence="9" id="KW-1185">Reference proteome</keyword>
<evidence type="ECO:0000313" key="9">
    <source>
        <dbReference type="Proteomes" id="UP000481153"/>
    </source>
</evidence>
<evidence type="ECO:0000313" key="8">
    <source>
        <dbReference type="EMBL" id="KAF0728622.1"/>
    </source>
</evidence>
<keyword evidence="4" id="KW-0479">Metal-binding</keyword>
<dbReference type="Gene3D" id="2.30.29.30">
    <property type="entry name" value="Pleckstrin-homology domain (PH domain)/Phosphotyrosine-binding domain (PTB)"/>
    <property type="match status" value="1"/>
</dbReference>
<dbReference type="SMART" id="SM00248">
    <property type="entry name" value="ANK"/>
    <property type="match status" value="1"/>
</dbReference>
<name>A0A6G0WMT5_9STRA</name>
<evidence type="ECO:0000256" key="5">
    <source>
        <dbReference type="SAM" id="MobiDB-lite"/>
    </source>
</evidence>
<accession>A0A6G0WMT5</accession>
<dbReference type="SUPFAM" id="SSF57850">
    <property type="entry name" value="RING/U-box"/>
    <property type="match status" value="1"/>
</dbReference>
<dbReference type="EMBL" id="VJMJ01000175">
    <property type="protein sequence ID" value="KAF0728622.1"/>
    <property type="molecule type" value="Genomic_DNA"/>
</dbReference>
<evidence type="ECO:0000256" key="1">
    <source>
        <dbReference type="ARBA" id="ARBA00022737"/>
    </source>
</evidence>
<dbReference type="SMART" id="SM00184">
    <property type="entry name" value="RING"/>
    <property type="match status" value="1"/>
</dbReference>
<dbReference type="GO" id="GO:0008270">
    <property type="term" value="F:zinc ion binding"/>
    <property type="evidence" value="ECO:0007669"/>
    <property type="project" value="UniProtKB-KW"/>
</dbReference>
<dbReference type="InterPro" id="IPR001841">
    <property type="entry name" value="Znf_RING"/>
</dbReference>
<keyword evidence="1" id="KW-0677">Repeat</keyword>
<dbReference type="PANTHER" id="PTHR24173">
    <property type="entry name" value="ANKYRIN REPEAT CONTAINING"/>
    <property type="match status" value="1"/>
</dbReference>
<dbReference type="InterPro" id="IPR013083">
    <property type="entry name" value="Znf_RING/FYVE/PHD"/>
</dbReference>
<feature type="repeat" description="ANK" evidence="3">
    <location>
        <begin position="27"/>
        <end position="49"/>
    </location>
</feature>
<feature type="compositionally biased region" description="Acidic residues" evidence="5">
    <location>
        <begin position="290"/>
        <end position="312"/>
    </location>
</feature>
<reference evidence="8 9" key="1">
    <citation type="submission" date="2019-07" db="EMBL/GenBank/DDBJ databases">
        <title>Genomics analysis of Aphanomyces spp. identifies a new class of oomycete effector associated with host adaptation.</title>
        <authorList>
            <person name="Gaulin E."/>
        </authorList>
    </citation>
    <scope>NUCLEOTIDE SEQUENCE [LARGE SCALE GENOMIC DNA]</scope>
    <source>
        <strain evidence="8 9">ATCC 201684</strain>
    </source>
</reference>
<evidence type="ECO:0000256" key="3">
    <source>
        <dbReference type="PROSITE-ProRule" id="PRU00023"/>
    </source>
</evidence>
<gene>
    <name evidence="8" type="ORF">Ae201684_013581</name>
</gene>
<dbReference type="InterPro" id="IPR036770">
    <property type="entry name" value="Ankyrin_rpt-contain_sf"/>
</dbReference>
<evidence type="ECO:0000256" key="2">
    <source>
        <dbReference type="ARBA" id="ARBA00023043"/>
    </source>
</evidence>
<sequence>MACANGHVACVEWLHENNVDLYGRDYRGNTPLHYACEYGQPEVVAYLLREAECTPYPLNAKGQSALEVAREEYVVAKQDGDSTTLLNDLSACISQLESRCSLYQGWLNARAKSLLSNVVRLSVFQSWQKHYAIVLRTPSSSVVELSLYSVDDNDERSSVPSSSLLVHVVSEGPAARYCDGTTSWRSYLGSKPFGFEVQGTVKTTSAGHSSQLESFQLAALDQVNLDDWVAIFNTAASTLHDLIVTGDLQFHTHDLGRVNAYASGRPSRQDHATTSAVPSTVDAMNPPPPPEEDGDDDNEDDEDENTSDDGDIEVAQPLFRPPRRGSDDNDGRADCIVCLDARPSTVCVPCGHNVLCMRCATTIMSSTPPPLCPVCRQRVQQVIKLYRL</sequence>
<dbReference type="AlphaFoldDB" id="A0A6G0WMT5"/>